<evidence type="ECO:0000256" key="1">
    <source>
        <dbReference type="ARBA" id="ARBA00004429"/>
    </source>
</evidence>
<dbReference type="NCBIfam" id="NF002353">
    <property type="entry name" value="PRK01318.1-4"/>
    <property type="match status" value="1"/>
</dbReference>
<feature type="domain" description="Membrane insertase YidC N-terminal" evidence="16">
    <location>
        <begin position="76"/>
        <end position="342"/>
    </location>
</feature>
<dbReference type="NCBIfam" id="TIGR03593">
    <property type="entry name" value="yidC_nterm"/>
    <property type="match status" value="1"/>
</dbReference>
<keyword evidence="8 13" id="KW-1133">Transmembrane helix</keyword>
<sequence>MNDTTRLILAIVLSGGLLLAYQTFMTNPQPPAQQTAQVEQSVKKEKAAAEPQTAQMKTPAAPTAPAPEPLTKAREIIVENQVATLVFSARGGALKKVILKKYYNQPGEKGGNLVMLDLKENQQLSLGTIIPKLAPQLNKRIFTADKDSLVVGKDGQASLVFTYRTEYFEIQKKYTFRSDKYDYDLDLSVKNLTNAPFEIAPEMILTGNSPKDKANAYSFSGAEVWMNKGLEELDKGDLEDKPVLTGDISWTTINIPYFMSGLVPTTKDISEKRTVRGTTQDQIMTTVLLEAAATVQPNQSTSYQYLVYTGPRDLDILEPLGHDLANAIDFGWFDILAKPMLVLLNLLYGWIGNYGVAIIIITLLTKIVFWPLARKSYKSMKAMQSLQPQIMKIREKYKGDKQRMNQEVMGLYKTYKINPMGGCLPMVVQIPVFIAFYKVLGGSIELRHAPFMLWINDLSAPDRLMIGFDIPYVGGLPVLTLLMGASMFLQQKMTPTPGDPAQAKMMLLMPVVFTFMFISFPSGLVLYWLVNNVLGIAQQYMTNKGKA</sequence>
<evidence type="ECO:0000256" key="6">
    <source>
        <dbReference type="ARBA" id="ARBA00022692"/>
    </source>
</evidence>
<dbReference type="HAMAP" id="MF_01810">
    <property type="entry name" value="YidC_type1"/>
    <property type="match status" value="1"/>
</dbReference>
<comment type="caution">
    <text evidence="17">The sequence shown here is derived from an EMBL/GenBank/DDBJ whole genome shotgun (WGS) entry which is preliminary data.</text>
</comment>
<protein>
    <recommendedName>
        <fullName evidence="3 13">Membrane protein insertase YidC</fullName>
    </recommendedName>
    <alternativeName>
        <fullName evidence="12 13">Foldase YidC</fullName>
    </alternativeName>
    <alternativeName>
        <fullName evidence="11 13">Membrane integrase YidC</fullName>
    </alternativeName>
    <alternativeName>
        <fullName evidence="13">Membrane protein YidC</fullName>
    </alternativeName>
</protein>
<feature type="transmembrane region" description="Helical" evidence="13">
    <location>
        <begin position="423"/>
        <end position="444"/>
    </location>
</feature>
<dbReference type="InterPro" id="IPR019998">
    <property type="entry name" value="Membr_insert_YidC"/>
</dbReference>
<accession>A0A0D2GI72</accession>
<dbReference type="Pfam" id="PF14849">
    <property type="entry name" value="YidC_periplas"/>
    <property type="match status" value="1"/>
</dbReference>
<dbReference type="InterPro" id="IPR038221">
    <property type="entry name" value="YidC_periplasmic_sf"/>
</dbReference>
<gene>
    <name evidence="13" type="primary">yidC</name>
    <name evidence="17" type="ORF">X474_07850</name>
</gene>
<proteinExistence type="inferred from homology"/>
<evidence type="ECO:0000256" key="3">
    <source>
        <dbReference type="ARBA" id="ARBA00015325"/>
    </source>
</evidence>
<keyword evidence="10 13" id="KW-0143">Chaperone</keyword>
<name>A0A0D2GI72_9BACT</name>
<keyword evidence="18" id="KW-1185">Reference proteome</keyword>
<evidence type="ECO:0000256" key="10">
    <source>
        <dbReference type="ARBA" id="ARBA00023186"/>
    </source>
</evidence>
<evidence type="ECO:0000256" key="5">
    <source>
        <dbReference type="ARBA" id="ARBA00022475"/>
    </source>
</evidence>
<dbReference type="InterPro" id="IPR047196">
    <property type="entry name" value="YidC_ALB_C"/>
</dbReference>
<comment type="similarity">
    <text evidence="2 13">Belongs to the OXA1/ALB3/YidC family. Type 1 subfamily.</text>
</comment>
<organism evidence="17 18">
    <name type="scientific">Dethiosulfatarculus sandiegensis</name>
    <dbReference type="NCBI Taxonomy" id="1429043"/>
    <lineage>
        <taxon>Bacteria</taxon>
        <taxon>Pseudomonadati</taxon>
        <taxon>Thermodesulfobacteriota</taxon>
        <taxon>Desulfarculia</taxon>
        <taxon>Desulfarculales</taxon>
        <taxon>Desulfarculaceae</taxon>
        <taxon>Dethiosulfatarculus</taxon>
    </lineage>
</organism>
<dbReference type="PATRIC" id="fig|1429043.3.peg.1658"/>
<evidence type="ECO:0000313" key="18">
    <source>
        <dbReference type="Proteomes" id="UP000032233"/>
    </source>
</evidence>
<dbReference type="PRINTS" id="PR01900">
    <property type="entry name" value="YIDCPROTEIN"/>
</dbReference>
<dbReference type="CDD" id="cd19961">
    <property type="entry name" value="EcYidC-like_peri"/>
    <property type="match status" value="1"/>
</dbReference>
<dbReference type="PANTHER" id="PTHR12428:SF65">
    <property type="entry name" value="CYTOCHROME C OXIDASE ASSEMBLY PROTEIN COX18, MITOCHONDRIAL"/>
    <property type="match status" value="1"/>
</dbReference>
<dbReference type="Pfam" id="PF02096">
    <property type="entry name" value="60KD_IMP"/>
    <property type="match status" value="1"/>
</dbReference>
<dbReference type="NCBIfam" id="TIGR03592">
    <property type="entry name" value="yidC_oxa1_cterm"/>
    <property type="match status" value="1"/>
</dbReference>
<dbReference type="Gene3D" id="2.70.98.90">
    <property type="match status" value="1"/>
</dbReference>
<dbReference type="InterPro" id="IPR001708">
    <property type="entry name" value="YidC/ALB3/OXA1/COX18"/>
</dbReference>
<keyword evidence="4 13" id="KW-0813">Transport</keyword>
<keyword evidence="5 13" id="KW-1003">Cell membrane</keyword>
<evidence type="ECO:0000256" key="7">
    <source>
        <dbReference type="ARBA" id="ARBA00022927"/>
    </source>
</evidence>
<keyword evidence="7 13" id="KW-0653">Protein transport</keyword>
<evidence type="ECO:0000259" key="15">
    <source>
        <dbReference type="Pfam" id="PF02096"/>
    </source>
</evidence>
<feature type="domain" description="Membrane insertase YidC/Oxa/ALB C-terminal" evidence="15">
    <location>
        <begin position="354"/>
        <end position="544"/>
    </location>
</feature>
<evidence type="ECO:0000256" key="13">
    <source>
        <dbReference type="HAMAP-Rule" id="MF_01810"/>
    </source>
</evidence>
<evidence type="ECO:0000256" key="8">
    <source>
        <dbReference type="ARBA" id="ARBA00022989"/>
    </source>
</evidence>
<dbReference type="OrthoDB" id="9780552at2"/>
<feature type="transmembrane region" description="Helical" evidence="13">
    <location>
        <begin position="347"/>
        <end position="373"/>
    </location>
</feature>
<feature type="region of interest" description="Disordered" evidence="14">
    <location>
        <begin position="29"/>
        <end position="66"/>
    </location>
</feature>
<comment type="subunit">
    <text evidence="13">Interacts with the Sec translocase complex via SecD. Specifically interacts with transmembrane segments of nascent integral membrane proteins during membrane integration.</text>
</comment>
<dbReference type="InterPro" id="IPR028053">
    <property type="entry name" value="Membr_insert_YidC_N"/>
</dbReference>
<dbReference type="AlphaFoldDB" id="A0A0D2GI72"/>
<dbReference type="EMBL" id="AZAC01000010">
    <property type="protein sequence ID" value="KIX14512.1"/>
    <property type="molecule type" value="Genomic_DNA"/>
</dbReference>
<dbReference type="GO" id="GO:0015031">
    <property type="term" value="P:protein transport"/>
    <property type="evidence" value="ECO:0007669"/>
    <property type="project" value="UniProtKB-KW"/>
</dbReference>
<reference evidence="17 18" key="1">
    <citation type="submission" date="2013-11" db="EMBL/GenBank/DDBJ databases">
        <title>Metagenomic analysis of a methanogenic consortium involved in long chain n-alkane degradation.</title>
        <authorList>
            <person name="Davidova I.A."/>
            <person name="Callaghan A.V."/>
            <person name="Wawrik B."/>
            <person name="Pruitt S."/>
            <person name="Marks C."/>
            <person name="Duncan K.E."/>
            <person name="Suflita J.M."/>
        </authorList>
    </citation>
    <scope>NUCLEOTIDE SEQUENCE [LARGE SCALE GENOMIC DNA]</scope>
    <source>
        <strain evidence="17 18">SPR</strain>
    </source>
</reference>
<dbReference type="CDD" id="cd20070">
    <property type="entry name" value="5TM_YidC_Alb3"/>
    <property type="match status" value="1"/>
</dbReference>
<keyword evidence="6 13" id="KW-0812">Transmembrane</keyword>
<dbReference type="GO" id="GO:0032977">
    <property type="term" value="F:membrane insertase activity"/>
    <property type="evidence" value="ECO:0007669"/>
    <property type="project" value="InterPro"/>
</dbReference>
<dbReference type="Proteomes" id="UP000032233">
    <property type="component" value="Unassembled WGS sequence"/>
</dbReference>
<keyword evidence="9 13" id="KW-0472">Membrane</keyword>
<evidence type="ECO:0000256" key="9">
    <source>
        <dbReference type="ARBA" id="ARBA00023136"/>
    </source>
</evidence>
<dbReference type="GO" id="GO:0051205">
    <property type="term" value="P:protein insertion into membrane"/>
    <property type="evidence" value="ECO:0007669"/>
    <property type="project" value="TreeGrafter"/>
</dbReference>
<dbReference type="FunCoup" id="A0A0D2GI72">
    <property type="interactions" value="294"/>
</dbReference>
<dbReference type="InParanoid" id="A0A0D2GI72"/>
<evidence type="ECO:0000259" key="16">
    <source>
        <dbReference type="Pfam" id="PF14849"/>
    </source>
</evidence>
<dbReference type="PRINTS" id="PR00701">
    <property type="entry name" value="60KDINNERMP"/>
</dbReference>
<evidence type="ECO:0000256" key="2">
    <source>
        <dbReference type="ARBA" id="ARBA00010527"/>
    </source>
</evidence>
<dbReference type="RefSeq" id="WP_044347756.1">
    <property type="nucleotide sequence ID" value="NZ_AZAC01000010.1"/>
</dbReference>
<evidence type="ECO:0000313" key="17">
    <source>
        <dbReference type="EMBL" id="KIX14512.1"/>
    </source>
</evidence>
<comment type="function">
    <text evidence="13">Required for the insertion and/or proper folding and/or complex formation of integral membrane proteins into the membrane. Involved in integration of membrane proteins that insert both dependently and independently of the Sec translocase complex, as well as at least some lipoproteins. Aids folding of multispanning membrane proteins.</text>
</comment>
<evidence type="ECO:0000256" key="12">
    <source>
        <dbReference type="ARBA" id="ARBA00033342"/>
    </source>
</evidence>
<feature type="compositionally biased region" description="Low complexity" evidence="14">
    <location>
        <begin position="51"/>
        <end position="61"/>
    </location>
</feature>
<evidence type="ECO:0000256" key="14">
    <source>
        <dbReference type="SAM" id="MobiDB-lite"/>
    </source>
</evidence>
<feature type="transmembrane region" description="Helical" evidence="13">
    <location>
        <begin position="464"/>
        <end position="485"/>
    </location>
</feature>
<dbReference type="STRING" id="1429043.X474_07850"/>
<evidence type="ECO:0000256" key="4">
    <source>
        <dbReference type="ARBA" id="ARBA00022448"/>
    </source>
</evidence>
<dbReference type="InterPro" id="IPR028055">
    <property type="entry name" value="YidC/Oxa/ALB_C"/>
</dbReference>
<feature type="transmembrane region" description="Helical" evidence="13">
    <location>
        <begin position="506"/>
        <end position="530"/>
    </location>
</feature>
<dbReference type="GO" id="GO:0005886">
    <property type="term" value="C:plasma membrane"/>
    <property type="evidence" value="ECO:0007669"/>
    <property type="project" value="UniProtKB-SubCell"/>
</dbReference>
<evidence type="ECO:0000256" key="11">
    <source>
        <dbReference type="ARBA" id="ARBA00033245"/>
    </source>
</evidence>
<dbReference type="PANTHER" id="PTHR12428">
    <property type="entry name" value="OXA1"/>
    <property type="match status" value="1"/>
</dbReference>
<comment type="subcellular location">
    <subcellularLocation>
        <location evidence="1">Cell inner membrane</location>
        <topology evidence="1">Multi-pass membrane protein</topology>
    </subcellularLocation>
    <subcellularLocation>
        <location evidence="13">Cell membrane</location>
        <topology evidence="13">Multi-pass membrane protein</topology>
    </subcellularLocation>
</comment>